<organism evidence="5 6">
    <name type="scientific">Algimonas ampicilliniresistens</name>
    <dbReference type="NCBI Taxonomy" id="1298735"/>
    <lineage>
        <taxon>Bacteria</taxon>
        <taxon>Pseudomonadati</taxon>
        <taxon>Pseudomonadota</taxon>
        <taxon>Alphaproteobacteria</taxon>
        <taxon>Maricaulales</taxon>
        <taxon>Robiginitomaculaceae</taxon>
        <taxon>Algimonas</taxon>
    </lineage>
</organism>
<dbReference type="Gene3D" id="3.40.30.10">
    <property type="entry name" value="Glutaredoxin"/>
    <property type="match status" value="1"/>
</dbReference>
<feature type="chain" id="PRO_5046260574" evidence="3">
    <location>
        <begin position="19"/>
        <end position="205"/>
    </location>
</feature>
<dbReference type="EMBL" id="BSNK01000002">
    <property type="protein sequence ID" value="GLQ25040.1"/>
    <property type="molecule type" value="Genomic_DNA"/>
</dbReference>
<reference evidence="5" key="2">
    <citation type="submission" date="2023-01" db="EMBL/GenBank/DDBJ databases">
        <title>Draft genome sequence of Algimonas ampicilliniresistens strain NBRC 108219.</title>
        <authorList>
            <person name="Sun Q."/>
            <person name="Mori K."/>
        </authorList>
    </citation>
    <scope>NUCLEOTIDE SEQUENCE</scope>
    <source>
        <strain evidence="5">NBRC 108219</strain>
    </source>
</reference>
<evidence type="ECO:0000313" key="6">
    <source>
        <dbReference type="Proteomes" id="UP001161391"/>
    </source>
</evidence>
<dbReference type="Proteomes" id="UP001161391">
    <property type="component" value="Unassembled WGS sequence"/>
</dbReference>
<dbReference type="RefSeq" id="WP_284392138.1">
    <property type="nucleotide sequence ID" value="NZ_BSNK01000002.1"/>
</dbReference>
<dbReference type="PROSITE" id="PS51257">
    <property type="entry name" value="PROKAR_LIPOPROTEIN"/>
    <property type="match status" value="1"/>
</dbReference>
<dbReference type="PANTHER" id="PTHR12151">
    <property type="entry name" value="ELECTRON TRANSPORT PROTIN SCO1/SENC FAMILY MEMBER"/>
    <property type="match status" value="1"/>
</dbReference>
<evidence type="ECO:0000259" key="4">
    <source>
        <dbReference type="PROSITE" id="PS51352"/>
    </source>
</evidence>
<feature type="signal peptide" evidence="3">
    <location>
        <begin position="1"/>
        <end position="18"/>
    </location>
</feature>
<evidence type="ECO:0000256" key="3">
    <source>
        <dbReference type="SAM" id="SignalP"/>
    </source>
</evidence>
<dbReference type="SUPFAM" id="SSF52833">
    <property type="entry name" value="Thioredoxin-like"/>
    <property type="match status" value="1"/>
</dbReference>
<dbReference type="PROSITE" id="PS51352">
    <property type="entry name" value="THIOREDOXIN_2"/>
    <property type="match status" value="1"/>
</dbReference>
<dbReference type="CDD" id="cd02968">
    <property type="entry name" value="SCO"/>
    <property type="match status" value="1"/>
</dbReference>
<feature type="domain" description="Thioredoxin" evidence="4">
    <location>
        <begin position="37"/>
        <end position="202"/>
    </location>
</feature>
<dbReference type="Pfam" id="PF02630">
    <property type="entry name" value="SCO1-SenC"/>
    <property type="match status" value="1"/>
</dbReference>
<gene>
    <name evidence="5" type="ORF">GCM10007853_29140</name>
</gene>
<protein>
    <submittedName>
        <fullName evidence="5">Copper-binding protein</fullName>
    </submittedName>
</protein>
<dbReference type="PANTHER" id="PTHR12151:SF25">
    <property type="entry name" value="LINALOOL DEHYDRATASE_ISOMERASE DOMAIN-CONTAINING PROTEIN"/>
    <property type="match status" value="1"/>
</dbReference>
<evidence type="ECO:0000256" key="1">
    <source>
        <dbReference type="ARBA" id="ARBA00010996"/>
    </source>
</evidence>
<name>A0ABQ5VEC1_9PROT</name>
<dbReference type="InterPro" id="IPR003782">
    <property type="entry name" value="SCO1/SenC"/>
</dbReference>
<keyword evidence="6" id="KW-1185">Reference proteome</keyword>
<sequence length="205" mass="21650">MRASILSLTIAALLGVVACGPSTTSGEAGQAGATVSSGTADLGGPFTLVDDTGAVVTEAAFEGQPTLLYFGFSYCPDVCPTALQKLGRSQDLMGDAGEDAQFVLVSVDPERDTPEQLAVYVTNNGFPTNLRGFSGTVEQVDEIKTAYKVFSQKVPLEGSDMGYTVDHQDIIFLLGNDGKFVDFFTSRSTPAEIAARTRLYLAKGR</sequence>
<keyword evidence="2" id="KW-0186">Copper</keyword>
<keyword evidence="3" id="KW-0732">Signal</keyword>
<proteinExistence type="inferred from homology"/>
<evidence type="ECO:0000313" key="5">
    <source>
        <dbReference type="EMBL" id="GLQ25040.1"/>
    </source>
</evidence>
<comment type="caution">
    <text evidence="5">The sequence shown here is derived from an EMBL/GenBank/DDBJ whole genome shotgun (WGS) entry which is preliminary data.</text>
</comment>
<dbReference type="InterPro" id="IPR013766">
    <property type="entry name" value="Thioredoxin_domain"/>
</dbReference>
<reference evidence="5" key="1">
    <citation type="journal article" date="2014" name="Int. J. Syst. Evol. Microbiol.">
        <title>Complete genome of a new Firmicutes species belonging to the dominant human colonic microbiota ('Ruminococcus bicirculans') reveals two chromosomes and a selective capacity to utilize plant glucans.</title>
        <authorList>
            <consortium name="NISC Comparative Sequencing Program"/>
            <person name="Wegmann U."/>
            <person name="Louis P."/>
            <person name="Goesmann A."/>
            <person name="Henrissat B."/>
            <person name="Duncan S.H."/>
            <person name="Flint H.J."/>
        </authorList>
    </citation>
    <scope>NUCLEOTIDE SEQUENCE</scope>
    <source>
        <strain evidence="5">NBRC 108219</strain>
    </source>
</reference>
<evidence type="ECO:0000256" key="2">
    <source>
        <dbReference type="ARBA" id="ARBA00023008"/>
    </source>
</evidence>
<dbReference type="InterPro" id="IPR036249">
    <property type="entry name" value="Thioredoxin-like_sf"/>
</dbReference>
<comment type="similarity">
    <text evidence="1">Belongs to the SCO1/2 family.</text>
</comment>
<accession>A0ABQ5VEC1</accession>